<feature type="non-terminal residue" evidence="1">
    <location>
        <position position="73"/>
    </location>
</feature>
<proteinExistence type="predicted"/>
<evidence type="ECO:0000313" key="1">
    <source>
        <dbReference type="EMBL" id="KIY95406.1"/>
    </source>
</evidence>
<protein>
    <submittedName>
        <fullName evidence="1">Uncharacterized protein</fullName>
    </submittedName>
</protein>
<sequence>MQAMRAASLVRAGSAARSVVAASAPVSSPPVAAAAAAAASDVGLAAVRGLQPESVFKYFAQLAQIPRPSRKEG</sequence>
<dbReference type="GeneID" id="25729932"/>
<evidence type="ECO:0000313" key="2">
    <source>
        <dbReference type="Proteomes" id="UP000054498"/>
    </source>
</evidence>
<gene>
    <name evidence="1" type="ORF">MNEG_12558</name>
</gene>
<dbReference type="AlphaFoldDB" id="A0A0D2M1S8"/>
<dbReference type="EMBL" id="KK103524">
    <property type="protein sequence ID" value="KIY95406.1"/>
    <property type="molecule type" value="Genomic_DNA"/>
</dbReference>
<organism evidence="1 2">
    <name type="scientific">Monoraphidium neglectum</name>
    <dbReference type="NCBI Taxonomy" id="145388"/>
    <lineage>
        <taxon>Eukaryota</taxon>
        <taxon>Viridiplantae</taxon>
        <taxon>Chlorophyta</taxon>
        <taxon>core chlorophytes</taxon>
        <taxon>Chlorophyceae</taxon>
        <taxon>CS clade</taxon>
        <taxon>Sphaeropleales</taxon>
        <taxon>Selenastraceae</taxon>
        <taxon>Monoraphidium</taxon>
    </lineage>
</organism>
<keyword evidence="2" id="KW-1185">Reference proteome</keyword>
<accession>A0A0D2M1S8</accession>
<reference evidence="1 2" key="1">
    <citation type="journal article" date="2013" name="BMC Genomics">
        <title>Reconstruction of the lipid metabolism for the microalga Monoraphidium neglectum from its genome sequence reveals characteristics suitable for biofuel production.</title>
        <authorList>
            <person name="Bogen C."/>
            <person name="Al-Dilaimi A."/>
            <person name="Albersmeier A."/>
            <person name="Wichmann J."/>
            <person name="Grundmann M."/>
            <person name="Rupp O."/>
            <person name="Lauersen K.J."/>
            <person name="Blifernez-Klassen O."/>
            <person name="Kalinowski J."/>
            <person name="Goesmann A."/>
            <person name="Mussgnug J.H."/>
            <person name="Kruse O."/>
        </authorList>
    </citation>
    <scope>NUCLEOTIDE SEQUENCE [LARGE SCALE GENOMIC DNA]</scope>
    <source>
        <strain evidence="1 2">SAG 48.87</strain>
    </source>
</reference>
<dbReference type="RefSeq" id="XP_013894426.1">
    <property type="nucleotide sequence ID" value="XM_014038972.1"/>
</dbReference>
<dbReference type="Proteomes" id="UP000054498">
    <property type="component" value="Unassembled WGS sequence"/>
</dbReference>
<name>A0A0D2M1S8_9CHLO</name>
<dbReference type="KEGG" id="mng:MNEG_12558"/>